<accession>A0A1F6M473</accession>
<dbReference type="InterPro" id="IPR050194">
    <property type="entry name" value="Glycosyltransferase_grp1"/>
</dbReference>
<dbReference type="Proteomes" id="UP000178742">
    <property type="component" value="Unassembled WGS sequence"/>
</dbReference>
<evidence type="ECO:0000313" key="3">
    <source>
        <dbReference type="EMBL" id="OGH66462.1"/>
    </source>
</evidence>
<proteinExistence type="predicted"/>
<reference evidence="3 4" key="1">
    <citation type="journal article" date="2016" name="Nat. Commun.">
        <title>Thousands of microbial genomes shed light on interconnected biogeochemical processes in an aquifer system.</title>
        <authorList>
            <person name="Anantharaman K."/>
            <person name="Brown C.T."/>
            <person name="Hug L.A."/>
            <person name="Sharon I."/>
            <person name="Castelle C.J."/>
            <person name="Probst A.J."/>
            <person name="Thomas B.C."/>
            <person name="Singh A."/>
            <person name="Wilkins M.J."/>
            <person name="Karaoz U."/>
            <person name="Brodie E.L."/>
            <person name="Williams K.H."/>
            <person name="Hubbard S.S."/>
            <person name="Banfield J.F."/>
        </authorList>
    </citation>
    <scope>NUCLEOTIDE SEQUENCE [LARGE SCALE GENOMIC DNA]</scope>
</reference>
<evidence type="ECO:0000259" key="1">
    <source>
        <dbReference type="Pfam" id="PF00534"/>
    </source>
</evidence>
<dbReference type="GO" id="GO:0016757">
    <property type="term" value="F:glycosyltransferase activity"/>
    <property type="evidence" value="ECO:0007669"/>
    <property type="project" value="InterPro"/>
</dbReference>
<dbReference type="STRING" id="1798676.A3B90_00430"/>
<gene>
    <name evidence="3" type="ORF">A3B90_00430</name>
</gene>
<comment type="caution">
    <text evidence="3">The sequence shown here is derived from an EMBL/GenBank/DDBJ whole genome shotgun (WGS) entry which is preliminary data.</text>
</comment>
<dbReference type="Pfam" id="PF00534">
    <property type="entry name" value="Glycos_transf_1"/>
    <property type="match status" value="1"/>
</dbReference>
<feature type="domain" description="Glycosyl transferase family 1" evidence="1">
    <location>
        <begin position="184"/>
        <end position="342"/>
    </location>
</feature>
<dbReference type="EMBL" id="MFPX01000018">
    <property type="protein sequence ID" value="OGH66462.1"/>
    <property type="molecule type" value="Genomic_DNA"/>
</dbReference>
<evidence type="ECO:0000313" key="4">
    <source>
        <dbReference type="Proteomes" id="UP000178742"/>
    </source>
</evidence>
<dbReference type="SUPFAM" id="SSF53756">
    <property type="entry name" value="UDP-Glycosyltransferase/glycogen phosphorylase"/>
    <property type="match status" value="1"/>
</dbReference>
<dbReference type="InterPro" id="IPR028098">
    <property type="entry name" value="Glyco_trans_4-like_N"/>
</dbReference>
<evidence type="ECO:0008006" key="5">
    <source>
        <dbReference type="Google" id="ProtNLM"/>
    </source>
</evidence>
<dbReference type="CDD" id="cd03801">
    <property type="entry name" value="GT4_PimA-like"/>
    <property type="match status" value="1"/>
</dbReference>
<dbReference type="PANTHER" id="PTHR45947">
    <property type="entry name" value="SULFOQUINOVOSYL TRANSFERASE SQD2"/>
    <property type="match status" value="1"/>
</dbReference>
<dbReference type="InterPro" id="IPR001296">
    <property type="entry name" value="Glyco_trans_1"/>
</dbReference>
<dbReference type="PANTHER" id="PTHR45947:SF3">
    <property type="entry name" value="SULFOQUINOVOSYL TRANSFERASE SQD2"/>
    <property type="match status" value="1"/>
</dbReference>
<name>A0A1F6M473_9BACT</name>
<organism evidence="3 4">
    <name type="scientific">Candidatus Magasanikbacteria bacterium RIFCSPHIGHO2_02_FULL_41_13</name>
    <dbReference type="NCBI Taxonomy" id="1798676"/>
    <lineage>
        <taxon>Bacteria</taxon>
        <taxon>Candidatus Magasanikiibacteriota</taxon>
    </lineage>
</organism>
<dbReference type="Gene3D" id="3.40.50.2000">
    <property type="entry name" value="Glycogen Phosphorylase B"/>
    <property type="match status" value="2"/>
</dbReference>
<dbReference type="AlphaFoldDB" id="A0A1F6M473"/>
<feature type="domain" description="Glycosyltransferase subfamily 4-like N-terminal" evidence="2">
    <location>
        <begin position="16"/>
        <end position="176"/>
    </location>
</feature>
<dbReference type="Pfam" id="PF13439">
    <property type="entry name" value="Glyco_transf_4"/>
    <property type="match status" value="1"/>
</dbReference>
<protein>
    <recommendedName>
        <fullName evidence="5">Glycosyltransferase subfamily 4-like N-terminal domain-containing protein</fullName>
    </recommendedName>
</protein>
<sequence length="386" mass="44428">MKIAMIGQKGIPALHGGIERHVHELSLCLVARGFDVLAYARKWYSKREDGFFEGIELVHVPTLHTKHLDTIISTFFATLDAMRRRVDVIHYHGVGPSLLSWIPRVFAPHIFVVSTFHSIDRKHQKWGLFARLMLRLGEWATSHFPHKTISVSRTIFQYIRDVYDRESIYIPNAVPTYEPVKNENILEQWALQEKEYVLVVSRLIPHKGIHYIVDAWKQLLETTPEIIGNKKLVIVGDGYYTDTYVDFVKSRAAFIPSIIFTGFQSGRELQTLYSHAAFMIHPSDNEGLPICVLEGMSYRLPVLLSDIVEHQDLITDKTFFFERGNIESLVQRAAHLLLMTQAQRDEVGIQNRTRIEKEFSWNRVIDSLLAVYDTPHAVVKVKTIPA</sequence>
<evidence type="ECO:0000259" key="2">
    <source>
        <dbReference type="Pfam" id="PF13439"/>
    </source>
</evidence>